<dbReference type="HAMAP" id="MF_00205">
    <property type="entry name" value="UvrA"/>
    <property type="match status" value="1"/>
</dbReference>
<feature type="coiled-coil region" evidence="18">
    <location>
        <begin position="178"/>
        <end position="205"/>
    </location>
</feature>
<dbReference type="Gene3D" id="1.10.8.280">
    <property type="entry name" value="ABC transporter ATPase domain-like"/>
    <property type="match status" value="1"/>
</dbReference>
<keyword evidence="4 17" id="KW-0677">Repeat</keyword>
<comment type="subunit">
    <text evidence="17">Forms a heterotetramer with UvrB during the search for lesions.</text>
</comment>
<dbReference type="PROSITE" id="PS50893">
    <property type="entry name" value="ABC_TRANSPORTER_2"/>
    <property type="match status" value="1"/>
</dbReference>
<comment type="subcellular location">
    <subcellularLocation>
        <location evidence="1 17">Cytoplasm</location>
    </subcellularLocation>
</comment>
<evidence type="ECO:0000256" key="7">
    <source>
        <dbReference type="ARBA" id="ARBA00022769"/>
    </source>
</evidence>
<keyword evidence="11 17" id="KW-0267">Excision nuclease</keyword>
<evidence type="ECO:0000256" key="6">
    <source>
        <dbReference type="ARBA" id="ARBA00022763"/>
    </source>
</evidence>
<comment type="similarity">
    <text evidence="14 17">Belongs to the ABC transporter superfamily. UvrA family.</text>
</comment>
<evidence type="ECO:0000256" key="1">
    <source>
        <dbReference type="ARBA" id="ARBA00004496"/>
    </source>
</evidence>
<dbReference type="InterPro" id="IPR003439">
    <property type="entry name" value="ABC_transporter-like_ATP-bd"/>
</dbReference>
<dbReference type="RefSeq" id="WP_284241718.1">
    <property type="nucleotide sequence ID" value="NZ_BSSQ01000023.1"/>
</dbReference>
<evidence type="ECO:0000313" key="20">
    <source>
        <dbReference type="EMBL" id="GLX70914.1"/>
    </source>
</evidence>
<dbReference type="Gene3D" id="3.40.50.300">
    <property type="entry name" value="P-loop containing nucleotide triphosphate hydrolases"/>
    <property type="match status" value="2"/>
</dbReference>
<dbReference type="InterPro" id="IPR041552">
    <property type="entry name" value="UvrA_DNA-bd"/>
</dbReference>
<keyword evidence="17" id="KW-0742">SOS response</keyword>
<keyword evidence="21" id="KW-1185">Reference proteome</keyword>
<dbReference type="PROSITE" id="PS00211">
    <property type="entry name" value="ABC_TRANSPORTER_1"/>
    <property type="match status" value="2"/>
</dbReference>
<evidence type="ECO:0000256" key="11">
    <source>
        <dbReference type="ARBA" id="ARBA00022881"/>
    </source>
</evidence>
<evidence type="ECO:0000313" key="21">
    <source>
        <dbReference type="Proteomes" id="UP001157114"/>
    </source>
</evidence>
<organism evidence="20 21">
    <name type="scientific">Paenibacillus glycanilyticus</name>
    <dbReference type="NCBI Taxonomy" id="126569"/>
    <lineage>
        <taxon>Bacteria</taxon>
        <taxon>Bacillati</taxon>
        <taxon>Bacillota</taxon>
        <taxon>Bacilli</taxon>
        <taxon>Bacillales</taxon>
        <taxon>Paenibacillaceae</taxon>
        <taxon>Paenibacillus</taxon>
    </lineage>
</organism>
<feature type="zinc finger region" description="C4-type" evidence="17">
    <location>
        <begin position="738"/>
        <end position="764"/>
    </location>
</feature>
<evidence type="ECO:0000256" key="8">
    <source>
        <dbReference type="ARBA" id="ARBA00022771"/>
    </source>
</evidence>
<dbReference type="InterPro" id="IPR004602">
    <property type="entry name" value="UvrA"/>
</dbReference>
<keyword evidence="10 17" id="KW-0067">ATP-binding</keyword>
<evidence type="ECO:0000256" key="9">
    <source>
        <dbReference type="ARBA" id="ARBA00022833"/>
    </source>
</evidence>
<evidence type="ECO:0000256" key="13">
    <source>
        <dbReference type="ARBA" id="ARBA00023204"/>
    </source>
</evidence>
<feature type="binding site" evidence="17">
    <location>
        <begin position="639"/>
        <end position="646"/>
    </location>
    <ligand>
        <name>ATP</name>
        <dbReference type="ChEBI" id="CHEBI:30616"/>
    </ligand>
</feature>
<keyword evidence="18" id="KW-0175">Coiled coil</keyword>
<evidence type="ECO:0000256" key="4">
    <source>
        <dbReference type="ARBA" id="ARBA00022737"/>
    </source>
</evidence>
<evidence type="ECO:0000256" key="16">
    <source>
        <dbReference type="ARBA" id="ARBA00042156"/>
    </source>
</evidence>
<evidence type="ECO:0000259" key="19">
    <source>
        <dbReference type="PROSITE" id="PS50893"/>
    </source>
</evidence>
<keyword evidence="13 17" id="KW-0234">DNA repair</keyword>
<keyword evidence="7 17" id="KW-0228">DNA excision</keyword>
<dbReference type="InterPro" id="IPR041102">
    <property type="entry name" value="UvrA_inter"/>
</dbReference>
<keyword evidence="5 17" id="KW-0547">Nucleotide-binding</keyword>
<keyword evidence="8 17" id="KW-0863">Zinc-finger</keyword>
<dbReference type="CDD" id="cd03270">
    <property type="entry name" value="ABC_UvrA_I"/>
    <property type="match status" value="1"/>
</dbReference>
<feature type="binding site" evidence="17">
    <location>
        <begin position="33"/>
        <end position="40"/>
    </location>
    <ligand>
        <name>ATP</name>
        <dbReference type="ChEBI" id="CHEBI:30616"/>
    </ligand>
</feature>
<evidence type="ECO:0000256" key="12">
    <source>
        <dbReference type="ARBA" id="ARBA00023125"/>
    </source>
</evidence>
<dbReference type="Pfam" id="PF17755">
    <property type="entry name" value="UvrA_DNA-bind"/>
    <property type="match status" value="1"/>
</dbReference>
<keyword evidence="12 17" id="KW-0238">DNA-binding</keyword>
<name>A0ABQ6GIZ7_9BACL</name>
<dbReference type="InterPro" id="IPR027417">
    <property type="entry name" value="P-loop_NTPase"/>
</dbReference>
<comment type="function">
    <text evidence="17">The UvrABC repair system catalyzes the recognition and processing of DNA lesions. UvrA is an ATPase and a DNA-binding protein. A damage recognition complex composed of 2 UvrA and 2 UvrB subunits scans DNA for abnormalities. When the presence of a lesion has been verified by UvrB, the UvrA molecules dissociate.</text>
</comment>
<dbReference type="InterPro" id="IPR013815">
    <property type="entry name" value="ATP_grasp_subdomain_1"/>
</dbReference>
<keyword evidence="2 17" id="KW-0963">Cytoplasm</keyword>
<feature type="domain" description="ABC transporter" evidence="19">
    <location>
        <begin position="605"/>
        <end position="935"/>
    </location>
</feature>
<evidence type="ECO:0000256" key="10">
    <source>
        <dbReference type="ARBA" id="ARBA00022840"/>
    </source>
</evidence>
<sequence>MASDKIVIKGARAHNLKNIDVTIPRDKFVVLTGLSGSGKSSLAFDTIYAEGQRRYVESLSAYARQFLGQMEKPDVDSIDGLSPAISIDQKTTSRNPRSTVGTVTEIYDYLRLLYARVGRPHCPDHGIEITSQTVEQMVDRIMEYPERTKMQILAPLVSGRKGEHTKLLADIQKQGYVRVRVNGELRELSEKIELEKNKKHNIEVVIDRIVVKADIQGRLADSLETALKLADGRVIVDIIDQEELLFSSNLACPECGFSIEELAPRMFSFNSPYGACPDCDGLGVKMIVDPDLLVPDTSKAINDAAFEAWAGSTSNYYPQFLSAVCQHYHIPQDVPVSDLTAEQMKTLMYGTGGERVRFLYENDFGHRKEAFVPFEGIVHNLERRYRETASEGIREYIQAYMSAKPCGTCKGHRLKKESLAVTINEKNISFVTSLSIGEAQRFFESLDLNEKELKIANLILKEINSRLGFLVNVGLAYLSMSRAAGTLSGGEAQRIRLATQIGSSLMGVLYILDEPSIGLHQRDNDRLIQTLEHMRNLGNTLIVVEHDEDTMLAADYIIDIGPGAGIHGGMVTAEGTPEEIMKDDNSLTGQYLSGKKFIEVPLERRKTGDKWLEIRGAKENNLRGVNVKIPLGIFTAVTGVSGSGKSTLVNEILYKTLARDLNKAKVRPGEYKELRGLEHLEKVIDIDQSPIGRTPRSNPATYTGVFDDVRDLYSTTNEAKVRGYKKGRFSFNVKGGRCEACRGDGIIKIEMHFLPDVYVPCEICKGKRYNRETLEVKYKSKNIAEVLEMTIEDATKFFENIPRIHRKLQTLLDVGLGYMTLGQPATTLSGGEAQRVKLASELYRRSTGKTLYILDEPTTGLHVDDIDRLLTVLHRLVDSGESVLVIEHNLDVIKTADYLIDLGPEGGNGGGAIVASGTPEAVVKVDGSYTGKYLKPIMERDRERTVNKYRAAEPSVAASVVE</sequence>
<dbReference type="EMBL" id="BSSQ01000023">
    <property type="protein sequence ID" value="GLX70914.1"/>
    <property type="molecule type" value="Genomic_DNA"/>
</dbReference>
<keyword evidence="9 17" id="KW-0862">Zinc</keyword>
<dbReference type="Gene3D" id="1.20.1580.10">
    <property type="entry name" value="ABC transporter ATPase like domain"/>
    <property type="match status" value="2"/>
</dbReference>
<dbReference type="Proteomes" id="UP001157114">
    <property type="component" value="Unassembled WGS sequence"/>
</dbReference>
<evidence type="ECO:0000256" key="18">
    <source>
        <dbReference type="SAM" id="Coils"/>
    </source>
</evidence>
<accession>A0ABQ6GIZ7</accession>
<protein>
    <recommendedName>
        <fullName evidence="15 17">UvrABC system protein A</fullName>
        <shortName evidence="17">UvrA protein</shortName>
    </recommendedName>
    <alternativeName>
        <fullName evidence="16 17">Excinuclease ABC subunit A</fullName>
    </alternativeName>
</protein>
<dbReference type="SUPFAM" id="SSF52540">
    <property type="entry name" value="P-loop containing nucleoside triphosphate hydrolases"/>
    <property type="match status" value="2"/>
</dbReference>
<dbReference type="Gene3D" id="3.30.1490.20">
    <property type="entry name" value="ATP-grasp fold, A domain"/>
    <property type="match status" value="1"/>
</dbReference>
<dbReference type="InterPro" id="IPR017871">
    <property type="entry name" value="ABC_transporter-like_CS"/>
</dbReference>
<comment type="caution">
    <text evidence="20">The sequence shown here is derived from an EMBL/GenBank/DDBJ whole genome shotgun (WGS) entry which is preliminary data.</text>
</comment>
<keyword evidence="3 17" id="KW-0479">Metal-binding</keyword>
<evidence type="ECO:0000256" key="2">
    <source>
        <dbReference type="ARBA" id="ARBA00022490"/>
    </source>
</evidence>
<dbReference type="Pfam" id="PF17760">
    <property type="entry name" value="UvrA_inter"/>
    <property type="match status" value="1"/>
</dbReference>
<evidence type="ECO:0000256" key="14">
    <source>
        <dbReference type="ARBA" id="ARBA00038000"/>
    </source>
</evidence>
<reference evidence="20 21" key="1">
    <citation type="submission" date="2023-03" db="EMBL/GenBank/DDBJ databases">
        <title>Draft genome sequence of the bacteria which degrade cell wall of Tricholomamatutake.</title>
        <authorList>
            <person name="Konishi Y."/>
            <person name="Fukuta Y."/>
            <person name="Shirasaka N."/>
        </authorList>
    </citation>
    <scope>NUCLEOTIDE SEQUENCE [LARGE SCALE GENOMIC DNA]</scope>
    <source>
        <strain evidence="21">mu1</strain>
    </source>
</reference>
<proteinExistence type="inferred from homology"/>
<dbReference type="CDD" id="cd03271">
    <property type="entry name" value="ABC_UvrA_II"/>
    <property type="match status" value="1"/>
</dbReference>
<feature type="zinc finger region" description="C4-type" evidence="17">
    <location>
        <begin position="252"/>
        <end position="279"/>
    </location>
</feature>
<dbReference type="PANTHER" id="PTHR43152">
    <property type="entry name" value="UVRABC SYSTEM PROTEIN A"/>
    <property type="match status" value="1"/>
</dbReference>
<dbReference type="InterPro" id="IPR003593">
    <property type="entry name" value="AAA+_ATPase"/>
</dbReference>
<evidence type="ECO:0000256" key="17">
    <source>
        <dbReference type="HAMAP-Rule" id="MF_00205"/>
    </source>
</evidence>
<evidence type="ECO:0000256" key="15">
    <source>
        <dbReference type="ARBA" id="ARBA00039316"/>
    </source>
</evidence>
<evidence type="ECO:0000256" key="5">
    <source>
        <dbReference type="ARBA" id="ARBA00022741"/>
    </source>
</evidence>
<dbReference type="PANTHER" id="PTHR43152:SF3">
    <property type="entry name" value="UVRABC SYSTEM PROTEIN A"/>
    <property type="match status" value="1"/>
</dbReference>
<dbReference type="NCBIfam" id="TIGR00630">
    <property type="entry name" value="uvra"/>
    <property type="match status" value="1"/>
</dbReference>
<dbReference type="SMART" id="SM00382">
    <property type="entry name" value="AAA"/>
    <property type="match status" value="2"/>
</dbReference>
<keyword evidence="6 17" id="KW-0227">DNA damage</keyword>
<dbReference type="NCBIfam" id="NF001503">
    <property type="entry name" value="PRK00349.1"/>
    <property type="match status" value="1"/>
</dbReference>
<evidence type="ECO:0000256" key="3">
    <source>
        <dbReference type="ARBA" id="ARBA00022723"/>
    </source>
</evidence>
<gene>
    <name evidence="17 20" type="primary">uvrA</name>
    <name evidence="20" type="ORF">MU1_52620</name>
</gene>